<name>A0A9D4NLM5_DREPO</name>
<evidence type="ECO:0000313" key="1">
    <source>
        <dbReference type="EMBL" id="KAH3895632.1"/>
    </source>
</evidence>
<dbReference type="Proteomes" id="UP000828390">
    <property type="component" value="Unassembled WGS sequence"/>
</dbReference>
<dbReference type="EMBL" id="JAIWYP010000001">
    <property type="protein sequence ID" value="KAH3895632.1"/>
    <property type="molecule type" value="Genomic_DNA"/>
</dbReference>
<proteinExistence type="predicted"/>
<reference evidence="1" key="2">
    <citation type="submission" date="2020-11" db="EMBL/GenBank/DDBJ databases">
        <authorList>
            <person name="McCartney M.A."/>
            <person name="Auch B."/>
            <person name="Kono T."/>
            <person name="Mallez S."/>
            <person name="Becker A."/>
            <person name="Gohl D.M."/>
            <person name="Silverstein K.A.T."/>
            <person name="Koren S."/>
            <person name="Bechman K.B."/>
            <person name="Herman A."/>
            <person name="Abrahante J.E."/>
            <person name="Garbe J."/>
        </authorList>
    </citation>
    <scope>NUCLEOTIDE SEQUENCE</scope>
    <source>
        <strain evidence="1">Duluth1</strain>
        <tissue evidence="1">Whole animal</tissue>
    </source>
</reference>
<sequence length="57" mass="6401">MIKTDISCCCCDRAIARDCVSLDAKVTALNRECRTTLLLSQVHIIGEQHMEVSHVNR</sequence>
<evidence type="ECO:0000313" key="2">
    <source>
        <dbReference type="Proteomes" id="UP000828390"/>
    </source>
</evidence>
<keyword evidence="2" id="KW-1185">Reference proteome</keyword>
<comment type="caution">
    <text evidence="1">The sequence shown here is derived from an EMBL/GenBank/DDBJ whole genome shotgun (WGS) entry which is preliminary data.</text>
</comment>
<organism evidence="1 2">
    <name type="scientific">Dreissena polymorpha</name>
    <name type="common">Zebra mussel</name>
    <name type="synonym">Mytilus polymorpha</name>
    <dbReference type="NCBI Taxonomy" id="45954"/>
    <lineage>
        <taxon>Eukaryota</taxon>
        <taxon>Metazoa</taxon>
        <taxon>Spiralia</taxon>
        <taxon>Lophotrochozoa</taxon>
        <taxon>Mollusca</taxon>
        <taxon>Bivalvia</taxon>
        <taxon>Autobranchia</taxon>
        <taxon>Heteroconchia</taxon>
        <taxon>Euheterodonta</taxon>
        <taxon>Imparidentia</taxon>
        <taxon>Neoheterodontei</taxon>
        <taxon>Myida</taxon>
        <taxon>Dreissenoidea</taxon>
        <taxon>Dreissenidae</taxon>
        <taxon>Dreissena</taxon>
    </lineage>
</organism>
<gene>
    <name evidence="1" type="ORF">DPMN_019797</name>
</gene>
<protein>
    <submittedName>
        <fullName evidence="1">Uncharacterized protein</fullName>
    </submittedName>
</protein>
<reference evidence="1" key="1">
    <citation type="journal article" date="2019" name="bioRxiv">
        <title>The Genome of the Zebra Mussel, Dreissena polymorpha: A Resource for Invasive Species Research.</title>
        <authorList>
            <person name="McCartney M.A."/>
            <person name="Auch B."/>
            <person name="Kono T."/>
            <person name="Mallez S."/>
            <person name="Zhang Y."/>
            <person name="Obille A."/>
            <person name="Becker A."/>
            <person name="Abrahante J.E."/>
            <person name="Garbe J."/>
            <person name="Badalamenti J.P."/>
            <person name="Herman A."/>
            <person name="Mangelson H."/>
            <person name="Liachko I."/>
            <person name="Sullivan S."/>
            <person name="Sone E.D."/>
            <person name="Koren S."/>
            <person name="Silverstein K.A.T."/>
            <person name="Beckman K.B."/>
            <person name="Gohl D.M."/>
        </authorList>
    </citation>
    <scope>NUCLEOTIDE SEQUENCE</scope>
    <source>
        <strain evidence="1">Duluth1</strain>
        <tissue evidence="1">Whole animal</tissue>
    </source>
</reference>
<dbReference type="AlphaFoldDB" id="A0A9D4NLM5"/>
<accession>A0A9D4NLM5</accession>